<gene>
    <name evidence="1" type="ORF">H0235_011872</name>
</gene>
<dbReference type="EMBL" id="JACSDY010000010">
    <property type="protein sequence ID" value="KAF7417341.1"/>
    <property type="molecule type" value="Genomic_DNA"/>
</dbReference>
<reference evidence="1" key="1">
    <citation type="journal article" date="2020" name="G3 (Bethesda)">
        <title>High-Quality Assemblies for Three Invasive Social Wasps from the &lt;i&gt;Vespula&lt;/i&gt; Genus.</title>
        <authorList>
            <person name="Harrop T.W.R."/>
            <person name="Guhlin J."/>
            <person name="McLaughlin G.M."/>
            <person name="Permina E."/>
            <person name="Stockwell P."/>
            <person name="Gilligan J."/>
            <person name="Le Lec M.F."/>
            <person name="Gruber M.A.M."/>
            <person name="Quinn O."/>
            <person name="Lovegrove M."/>
            <person name="Duncan E.J."/>
            <person name="Remnant E.J."/>
            <person name="Van Eeckhoven J."/>
            <person name="Graham B."/>
            <person name="Knapp R.A."/>
            <person name="Langford K.W."/>
            <person name="Kronenberg Z."/>
            <person name="Press M.O."/>
            <person name="Eacker S.M."/>
            <person name="Wilson-Rankin E.E."/>
            <person name="Purcell J."/>
            <person name="Lester P.J."/>
            <person name="Dearden P.K."/>
        </authorList>
    </citation>
    <scope>NUCLEOTIDE SEQUENCE</scope>
    <source>
        <strain evidence="1">Volc-1</strain>
    </source>
</reference>
<organism evidence="1 2">
    <name type="scientific">Vespula pensylvanica</name>
    <name type="common">Western yellow jacket</name>
    <name type="synonym">Wasp</name>
    <dbReference type="NCBI Taxonomy" id="30213"/>
    <lineage>
        <taxon>Eukaryota</taxon>
        <taxon>Metazoa</taxon>
        <taxon>Ecdysozoa</taxon>
        <taxon>Arthropoda</taxon>
        <taxon>Hexapoda</taxon>
        <taxon>Insecta</taxon>
        <taxon>Pterygota</taxon>
        <taxon>Neoptera</taxon>
        <taxon>Endopterygota</taxon>
        <taxon>Hymenoptera</taxon>
        <taxon>Apocrita</taxon>
        <taxon>Aculeata</taxon>
        <taxon>Vespoidea</taxon>
        <taxon>Vespidae</taxon>
        <taxon>Vespinae</taxon>
        <taxon>Vespula</taxon>
    </lineage>
</organism>
<sequence>MEATLALPIETNLNFTFIYKLLKRDRGIRSPRHRRQALCTILSAINSMLFRDRANRVEVEGIDLIGAFHSPNGEGKCHSIELRTPSGISLGASPVHRTAYSSR</sequence>
<protein>
    <submittedName>
        <fullName evidence="1">Uncharacterized protein</fullName>
    </submittedName>
</protein>
<proteinExistence type="predicted"/>
<evidence type="ECO:0000313" key="2">
    <source>
        <dbReference type="Proteomes" id="UP000600918"/>
    </source>
</evidence>
<evidence type="ECO:0000313" key="1">
    <source>
        <dbReference type="EMBL" id="KAF7417341.1"/>
    </source>
</evidence>
<accession>A0A834NSS6</accession>
<comment type="caution">
    <text evidence="1">The sequence shown here is derived from an EMBL/GenBank/DDBJ whole genome shotgun (WGS) entry which is preliminary data.</text>
</comment>
<keyword evidence="2" id="KW-1185">Reference proteome</keyword>
<dbReference type="Proteomes" id="UP000600918">
    <property type="component" value="Unassembled WGS sequence"/>
</dbReference>
<name>A0A834NSS6_VESPE</name>
<dbReference type="AlphaFoldDB" id="A0A834NSS6"/>